<sequence length="145" mass="16320">TNNVLDPSPPPVNGPKPLKGYQTTVRVNTKEHTTFYKYFTIYIAKFPQKLKRSTRAWGIPRGTTKESKQLTKPHYWSCHYTAGAATTQLEVPTLYRYGAALNQTTVVKRPPRSHLRTARPHRYPVLGQAPSTHTCLAHVKPGAPN</sequence>
<reference evidence="1" key="1">
    <citation type="submission" date="2017-07" db="EMBL/GenBank/DDBJ databases">
        <title>Taro Niue Genome Assembly and Annotation.</title>
        <authorList>
            <person name="Atibalentja N."/>
            <person name="Keating K."/>
            <person name="Fields C.J."/>
        </authorList>
    </citation>
    <scope>NUCLEOTIDE SEQUENCE</scope>
    <source>
        <strain evidence="1">Niue_2</strain>
        <tissue evidence="1">Leaf</tissue>
    </source>
</reference>
<evidence type="ECO:0000313" key="1">
    <source>
        <dbReference type="EMBL" id="MQL67822.1"/>
    </source>
</evidence>
<dbReference type="Proteomes" id="UP000652761">
    <property type="component" value="Unassembled WGS sequence"/>
</dbReference>
<protein>
    <submittedName>
        <fullName evidence="1">Uncharacterized protein</fullName>
    </submittedName>
</protein>
<accession>A0A843T620</accession>
<organism evidence="1 2">
    <name type="scientific">Colocasia esculenta</name>
    <name type="common">Wild taro</name>
    <name type="synonym">Arum esculentum</name>
    <dbReference type="NCBI Taxonomy" id="4460"/>
    <lineage>
        <taxon>Eukaryota</taxon>
        <taxon>Viridiplantae</taxon>
        <taxon>Streptophyta</taxon>
        <taxon>Embryophyta</taxon>
        <taxon>Tracheophyta</taxon>
        <taxon>Spermatophyta</taxon>
        <taxon>Magnoliopsida</taxon>
        <taxon>Liliopsida</taxon>
        <taxon>Araceae</taxon>
        <taxon>Aroideae</taxon>
        <taxon>Colocasieae</taxon>
        <taxon>Colocasia</taxon>
    </lineage>
</organism>
<gene>
    <name evidence="1" type="ORF">Taro_000116</name>
</gene>
<name>A0A843T620_COLES</name>
<feature type="non-terminal residue" evidence="1">
    <location>
        <position position="145"/>
    </location>
</feature>
<dbReference type="EMBL" id="NMUH01000002">
    <property type="protein sequence ID" value="MQL67822.1"/>
    <property type="molecule type" value="Genomic_DNA"/>
</dbReference>
<dbReference type="AlphaFoldDB" id="A0A843T620"/>
<proteinExistence type="predicted"/>
<comment type="caution">
    <text evidence="1">The sequence shown here is derived from an EMBL/GenBank/DDBJ whole genome shotgun (WGS) entry which is preliminary data.</text>
</comment>
<evidence type="ECO:0000313" key="2">
    <source>
        <dbReference type="Proteomes" id="UP000652761"/>
    </source>
</evidence>
<keyword evidence="2" id="KW-1185">Reference proteome</keyword>